<comment type="caution">
    <text evidence="1">The sequence shown here is derived from an EMBL/GenBank/DDBJ whole genome shotgun (WGS) entry which is preliminary data.</text>
</comment>
<keyword evidence="2" id="KW-1185">Reference proteome</keyword>
<sequence length="98" mass="11372">NDFPNFGFNSYTFEFDADKSLTNIKLLTLVRTIRTVNLTNNKIVEKLMLIGLLELLKRDDIDTGLPSPHWSSDHIALMAEFCLMPQKQQYTHWQLCKA</sequence>
<dbReference type="Proteomes" id="UP000554482">
    <property type="component" value="Unassembled WGS sequence"/>
</dbReference>
<gene>
    <name evidence="1" type="ORF">FRX31_022239</name>
</gene>
<accession>A0A7J6VUV5</accession>
<proteinExistence type="predicted"/>
<protein>
    <submittedName>
        <fullName evidence="1">Uncharacterized protein</fullName>
    </submittedName>
</protein>
<dbReference type="Gene3D" id="3.60.10.10">
    <property type="entry name" value="Endonuclease/exonuclease/phosphatase"/>
    <property type="match status" value="1"/>
</dbReference>
<dbReference type="AlphaFoldDB" id="A0A7J6VUV5"/>
<evidence type="ECO:0000313" key="1">
    <source>
        <dbReference type="EMBL" id="KAF5188172.1"/>
    </source>
</evidence>
<organism evidence="1 2">
    <name type="scientific">Thalictrum thalictroides</name>
    <name type="common">Rue-anemone</name>
    <name type="synonym">Anemone thalictroides</name>
    <dbReference type="NCBI Taxonomy" id="46969"/>
    <lineage>
        <taxon>Eukaryota</taxon>
        <taxon>Viridiplantae</taxon>
        <taxon>Streptophyta</taxon>
        <taxon>Embryophyta</taxon>
        <taxon>Tracheophyta</taxon>
        <taxon>Spermatophyta</taxon>
        <taxon>Magnoliopsida</taxon>
        <taxon>Ranunculales</taxon>
        <taxon>Ranunculaceae</taxon>
        <taxon>Thalictroideae</taxon>
        <taxon>Thalictrum</taxon>
    </lineage>
</organism>
<feature type="non-terminal residue" evidence="1">
    <location>
        <position position="1"/>
    </location>
</feature>
<dbReference type="InterPro" id="IPR036691">
    <property type="entry name" value="Endo/exonu/phosph_ase_sf"/>
</dbReference>
<dbReference type="EMBL" id="JABWDY010027105">
    <property type="protein sequence ID" value="KAF5188172.1"/>
    <property type="molecule type" value="Genomic_DNA"/>
</dbReference>
<evidence type="ECO:0000313" key="2">
    <source>
        <dbReference type="Proteomes" id="UP000554482"/>
    </source>
</evidence>
<reference evidence="1 2" key="1">
    <citation type="submission" date="2020-06" db="EMBL/GenBank/DDBJ databases">
        <title>Transcriptomic and genomic resources for Thalictrum thalictroides and T. hernandezii: Facilitating candidate gene discovery in an emerging model plant lineage.</title>
        <authorList>
            <person name="Arias T."/>
            <person name="Riano-Pachon D.M."/>
            <person name="Di Stilio V.S."/>
        </authorList>
    </citation>
    <scope>NUCLEOTIDE SEQUENCE [LARGE SCALE GENOMIC DNA]</scope>
    <source>
        <strain evidence="2">cv. WT478/WT964</strain>
        <tissue evidence="1">Leaves</tissue>
    </source>
</reference>
<name>A0A7J6VUV5_THATH</name>